<dbReference type="EMBL" id="SXFB01000019">
    <property type="protein sequence ID" value="NFV27678.1"/>
    <property type="molecule type" value="Genomic_DNA"/>
</dbReference>
<dbReference type="Proteomes" id="UP000486903">
    <property type="component" value="Unassembled WGS sequence"/>
</dbReference>
<dbReference type="InterPro" id="IPR007159">
    <property type="entry name" value="SpoVT-AbrB_dom"/>
</dbReference>
<evidence type="ECO:0000313" key="1">
    <source>
        <dbReference type="EMBL" id="NFV27678.1"/>
    </source>
</evidence>
<proteinExistence type="predicted"/>
<dbReference type="PANTHER" id="PTHR36432:SF1">
    <property type="entry name" value="STAGE V SPORULATION PROTEIN T"/>
    <property type="match status" value="1"/>
</dbReference>
<organism evidence="1 2">
    <name type="scientific">Clostridium botulinum</name>
    <dbReference type="NCBI Taxonomy" id="1491"/>
    <lineage>
        <taxon>Bacteria</taxon>
        <taxon>Bacillati</taxon>
        <taxon>Bacillota</taxon>
        <taxon>Clostridia</taxon>
        <taxon>Eubacteriales</taxon>
        <taxon>Clostridiaceae</taxon>
        <taxon>Clostridium</taxon>
    </lineage>
</organism>
<dbReference type="Gene3D" id="2.10.260.10">
    <property type="match status" value="1"/>
</dbReference>
<gene>
    <name evidence="1" type="ORF">FDG31_16270</name>
</gene>
<dbReference type="InterPro" id="IPR052731">
    <property type="entry name" value="B_subtilis_Trans_State_Reg"/>
</dbReference>
<dbReference type="PROSITE" id="PS51740">
    <property type="entry name" value="SPOVT_ABRB"/>
    <property type="match status" value="1"/>
</dbReference>
<reference evidence="1 2" key="1">
    <citation type="submission" date="2019-04" db="EMBL/GenBank/DDBJ databases">
        <title>Genome sequencing of Clostridium botulinum Groups I-IV and Clostridium butyricum.</title>
        <authorList>
            <person name="Brunt J."/>
            <person name="Van Vliet A.H.M."/>
            <person name="Stringer S.C."/>
            <person name="Carter A.T."/>
            <person name="Peck M.W."/>
        </authorList>
    </citation>
    <scope>NUCLEOTIDE SEQUENCE [LARGE SCALE GENOMIC DNA]</scope>
    <source>
        <strain evidence="1 2">BL81</strain>
    </source>
</reference>
<dbReference type="InterPro" id="IPR037914">
    <property type="entry name" value="SpoVT-AbrB_sf"/>
</dbReference>
<name>A0A6B4JIF9_CLOBO</name>
<protein>
    <submittedName>
        <fullName evidence="1">AbrB/MazE/SpoVT family DNA-binding domain-containing protein</fullName>
    </submittedName>
</protein>
<evidence type="ECO:0000313" key="2">
    <source>
        <dbReference type="Proteomes" id="UP000486903"/>
    </source>
</evidence>
<dbReference type="Pfam" id="PF04014">
    <property type="entry name" value="MazE_antitoxin"/>
    <property type="match status" value="1"/>
</dbReference>
<dbReference type="SUPFAM" id="SSF89447">
    <property type="entry name" value="AbrB/MazE/MraZ-like"/>
    <property type="match status" value="1"/>
</dbReference>
<keyword evidence="1" id="KW-0238">DNA-binding</keyword>
<dbReference type="PANTHER" id="PTHR36432">
    <property type="match status" value="1"/>
</dbReference>
<comment type="caution">
    <text evidence="1">The sequence shown here is derived from an EMBL/GenBank/DDBJ whole genome shotgun (WGS) entry which is preliminary data.</text>
</comment>
<accession>A0A6B4JIF9</accession>
<dbReference type="GO" id="GO:0003677">
    <property type="term" value="F:DNA binding"/>
    <property type="evidence" value="ECO:0007669"/>
    <property type="project" value="UniProtKB-UniRule"/>
</dbReference>
<dbReference type="AlphaFoldDB" id="A0A6B4JIF9"/>
<sequence length="96" mass="10571">MKSIGIVRKVDSLGRVVIPMELRKTLEIKGADHGEGTPLEIFVEGSDIILRKYSTGGCHCCGSMDKLVEVMGLKICPKCLEELNKARELINKNLLS</sequence>
<dbReference type="NCBIfam" id="TIGR01439">
    <property type="entry name" value="lp_hng_hel_AbrB"/>
    <property type="match status" value="1"/>
</dbReference>
<dbReference type="RefSeq" id="WP_003370154.1">
    <property type="nucleotide sequence ID" value="NZ_JACBBA010000001.1"/>
</dbReference>
<dbReference type="SMART" id="SM00966">
    <property type="entry name" value="SpoVT_AbrB"/>
    <property type="match status" value="1"/>
</dbReference>